<feature type="chain" id="PRO_5015840041" evidence="1">
    <location>
        <begin position="22"/>
        <end position="177"/>
    </location>
</feature>
<proteinExistence type="predicted"/>
<dbReference type="AlphaFoldDB" id="A0A2W7TUI8"/>
<dbReference type="OrthoDB" id="1148022at2"/>
<dbReference type="EMBL" id="QKXH01000005">
    <property type="protein sequence ID" value="PZX93678.1"/>
    <property type="molecule type" value="Genomic_DNA"/>
</dbReference>
<keyword evidence="3" id="KW-1185">Reference proteome</keyword>
<evidence type="ECO:0000313" key="2">
    <source>
        <dbReference type="EMBL" id="PZX93678.1"/>
    </source>
</evidence>
<protein>
    <submittedName>
        <fullName evidence="2">Uncharacterized protein</fullName>
    </submittedName>
</protein>
<evidence type="ECO:0000256" key="1">
    <source>
        <dbReference type="SAM" id="SignalP"/>
    </source>
</evidence>
<dbReference type="RefSeq" id="WP_111409924.1">
    <property type="nucleotide sequence ID" value="NZ_QKXH01000005.1"/>
</dbReference>
<sequence length="177" mass="20630">MKLSHKILLLIAMITFSGVSAQKKKKSHPLDGINCPITQNELLLDGKHFASVPPIFLRVYNESYEYATLQLGKRKGNIFLYFKIFTDNTCVKQEQPLELYFENGEILSLKNKLKVNCEGNVVLELSVREIKIIRSHMINKIRLFTLNKDYEFSPTDADNKLLREYLTCFKYYKVKND</sequence>
<evidence type="ECO:0000313" key="3">
    <source>
        <dbReference type="Proteomes" id="UP000249177"/>
    </source>
</evidence>
<accession>A0A2W7TUI8</accession>
<comment type="caution">
    <text evidence="2">The sequence shown here is derived from an EMBL/GenBank/DDBJ whole genome shotgun (WGS) entry which is preliminary data.</text>
</comment>
<feature type="signal peptide" evidence="1">
    <location>
        <begin position="1"/>
        <end position="21"/>
    </location>
</feature>
<name>A0A2W7TUI8_9FLAO</name>
<gene>
    <name evidence="2" type="ORF">DOS84_09725</name>
</gene>
<reference evidence="2 3" key="1">
    <citation type="submission" date="2018-06" db="EMBL/GenBank/DDBJ databases">
        <title>Flavobacterium sp IMCC34762, genome.</title>
        <authorList>
            <person name="Joung Y."/>
            <person name="Cho J."/>
            <person name="Song J."/>
        </authorList>
    </citation>
    <scope>NUCLEOTIDE SEQUENCE [LARGE SCALE GENOMIC DNA]</scope>
    <source>
        <strain evidence="2 3">IMCC34762</strain>
    </source>
</reference>
<organism evidence="2 3">
    <name type="scientific">Flavobacterium aquariorum</name>
    <dbReference type="NCBI Taxonomy" id="2217670"/>
    <lineage>
        <taxon>Bacteria</taxon>
        <taxon>Pseudomonadati</taxon>
        <taxon>Bacteroidota</taxon>
        <taxon>Flavobacteriia</taxon>
        <taxon>Flavobacteriales</taxon>
        <taxon>Flavobacteriaceae</taxon>
        <taxon>Flavobacterium</taxon>
    </lineage>
</organism>
<keyword evidence="1" id="KW-0732">Signal</keyword>
<dbReference type="Proteomes" id="UP000249177">
    <property type="component" value="Unassembled WGS sequence"/>
</dbReference>